<dbReference type="EC" id="2.7.13.3" evidence="3"/>
<evidence type="ECO:0000256" key="9">
    <source>
        <dbReference type="ARBA" id="ARBA00023012"/>
    </source>
</evidence>
<dbReference type="KEGG" id="cthe:Chro_0875"/>
<dbReference type="PROSITE" id="PS50109">
    <property type="entry name" value="HIS_KIN"/>
    <property type="match status" value="1"/>
</dbReference>
<comment type="catalytic activity">
    <reaction evidence="1">
        <text>ATP + protein L-histidine = ADP + protein N-phospho-L-histidine.</text>
        <dbReference type="EC" id="2.7.13.3"/>
    </reaction>
</comment>
<dbReference type="InterPro" id="IPR005467">
    <property type="entry name" value="His_kinase_dom"/>
</dbReference>
<dbReference type="CDD" id="cd00075">
    <property type="entry name" value="HATPase"/>
    <property type="match status" value="1"/>
</dbReference>
<dbReference type="InterPro" id="IPR050428">
    <property type="entry name" value="TCS_sensor_his_kinase"/>
</dbReference>
<dbReference type="FunFam" id="3.30.565.10:FF:000006">
    <property type="entry name" value="Sensor histidine kinase WalK"/>
    <property type="match status" value="1"/>
</dbReference>
<keyword evidence="5" id="KW-0808">Transferase</keyword>
<dbReference type="Pfam" id="PF00672">
    <property type="entry name" value="HAMP"/>
    <property type="match status" value="1"/>
</dbReference>
<dbReference type="SUPFAM" id="SSF55874">
    <property type="entry name" value="ATPase domain of HSP90 chaperone/DNA topoisomerase II/histidine kinase"/>
    <property type="match status" value="1"/>
</dbReference>
<keyword evidence="6 11" id="KW-0812">Transmembrane</keyword>
<evidence type="ECO:0000256" key="11">
    <source>
        <dbReference type="SAM" id="Phobius"/>
    </source>
</evidence>
<dbReference type="InterPro" id="IPR036097">
    <property type="entry name" value="HisK_dim/P_sf"/>
</dbReference>
<reference evidence="14 15" key="1">
    <citation type="submission" date="2012-06" db="EMBL/GenBank/DDBJ databases">
        <title>Finished chromosome of genome of Chroococcidiopsis thermalis PCC 7203.</title>
        <authorList>
            <consortium name="US DOE Joint Genome Institute"/>
            <person name="Gugger M."/>
            <person name="Coursin T."/>
            <person name="Rippka R."/>
            <person name="Tandeau De Marsac N."/>
            <person name="Huntemann M."/>
            <person name="Wei C.-L."/>
            <person name="Han J."/>
            <person name="Detter J.C."/>
            <person name="Han C."/>
            <person name="Tapia R."/>
            <person name="Davenport K."/>
            <person name="Daligault H."/>
            <person name="Erkkila T."/>
            <person name="Gu W."/>
            <person name="Munk A.C.C."/>
            <person name="Teshima H."/>
            <person name="Xu Y."/>
            <person name="Chain P."/>
            <person name="Chen A."/>
            <person name="Krypides N."/>
            <person name="Mavromatis K."/>
            <person name="Markowitz V."/>
            <person name="Szeto E."/>
            <person name="Ivanova N."/>
            <person name="Mikhailova N."/>
            <person name="Ovchinnikova G."/>
            <person name="Pagani I."/>
            <person name="Pati A."/>
            <person name="Goodwin L."/>
            <person name="Peters L."/>
            <person name="Pitluck S."/>
            <person name="Woyke T."/>
            <person name="Kerfeld C."/>
        </authorList>
    </citation>
    <scope>NUCLEOTIDE SEQUENCE [LARGE SCALE GENOMIC DNA]</scope>
    <source>
        <strain evidence="14 15">PCC 7203</strain>
    </source>
</reference>
<feature type="domain" description="Histidine kinase" evidence="12">
    <location>
        <begin position="259"/>
        <end position="467"/>
    </location>
</feature>
<feature type="domain" description="HAMP" evidence="13">
    <location>
        <begin position="191"/>
        <end position="244"/>
    </location>
</feature>
<dbReference type="GO" id="GO:0000155">
    <property type="term" value="F:phosphorelay sensor kinase activity"/>
    <property type="evidence" value="ECO:0007669"/>
    <property type="project" value="InterPro"/>
</dbReference>
<keyword evidence="7 14" id="KW-0418">Kinase</keyword>
<evidence type="ECO:0000256" key="1">
    <source>
        <dbReference type="ARBA" id="ARBA00000085"/>
    </source>
</evidence>
<dbReference type="SUPFAM" id="SSF47384">
    <property type="entry name" value="Homodimeric domain of signal transducing histidine kinase"/>
    <property type="match status" value="1"/>
</dbReference>
<dbReference type="Proteomes" id="UP000010384">
    <property type="component" value="Chromosome"/>
</dbReference>
<evidence type="ECO:0000256" key="7">
    <source>
        <dbReference type="ARBA" id="ARBA00022777"/>
    </source>
</evidence>
<dbReference type="eggNOG" id="COG2205">
    <property type="taxonomic scope" value="Bacteria"/>
</dbReference>
<proteinExistence type="predicted"/>
<dbReference type="RefSeq" id="WP_015152962.1">
    <property type="nucleotide sequence ID" value="NC_019695.1"/>
</dbReference>
<keyword evidence="8 11" id="KW-1133">Transmembrane helix</keyword>
<dbReference type="PRINTS" id="PR00344">
    <property type="entry name" value="BCTRLSENSOR"/>
</dbReference>
<dbReference type="FunFam" id="1.10.287.130:FF:000001">
    <property type="entry name" value="Two-component sensor histidine kinase"/>
    <property type="match status" value="1"/>
</dbReference>
<evidence type="ECO:0000256" key="5">
    <source>
        <dbReference type="ARBA" id="ARBA00022679"/>
    </source>
</evidence>
<dbReference type="Pfam" id="PF02518">
    <property type="entry name" value="HATPase_c"/>
    <property type="match status" value="1"/>
</dbReference>
<protein>
    <recommendedName>
        <fullName evidence="3">histidine kinase</fullName>
        <ecNumber evidence="3">2.7.13.3</ecNumber>
    </recommendedName>
</protein>
<dbReference type="SMART" id="SM00388">
    <property type="entry name" value="HisKA"/>
    <property type="match status" value="1"/>
</dbReference>
<evidence type="ECO:0000256" key="10">
    <source>
        <dbReference type="ARBA" id="ARBA00023136"/>
    </source>
</evidence>
<dbReference type="EMBL" id="CP003597">
    <property type="protein sequence ID" value="AFY86412.1"/>
    <property type="molecule type" value="Genomic_DNA"/>
</dbReference>
<dbReference type="InterPro" id="IPR036890">
    <property type="entry name" value="HATPase_C_sf"/>
</dbReference>
<dbReference type="SUPFAM" id="SSF158472">
    <property type="entry name" value="HAMP domain-like"/>
    <property type="match status" value="1"/>
</dbReference>
<dbReference type="InParanoid" id="K9TUA8"/>
<evidence type="ECO:0000256" key="3">
    <source>
        <dbReference type="ARBA" id="ARBA00012438"/>
    </source>
</evidence>
<dbReference type="STRING" id="251229.Chro_0875"/>
<evidence type="ECO:0000313" key="15">
    <source>
        <dbReference type="Proteomes" id="UP000010384"/>
    </source>
</evidence>
<keyword evidence="15" id="KW-1185">Reference proteome</keyword>
<dbReference type="Pfam" id="PF00512">
    <property type="entry name" value="HisKA"/>
    <property type="match status" value="1"/>
</dbReference>
<feature type="transmembrane region" description="Helical" evidence="11">
    <location>
        <begin position="168"/>
        <end position="190"/>
    </location>
</feature>
<evidence type="ECO:0000256" key="8">
    <source>
        <dbReference type="ARBA" id="ARBA00022989"/>
    </source>
</evidence>
<dbReference type="GO" id="GO:0005886">
    <property type="term" value="C:plasma membrane"/>
    <property type="evidence" value="ECO:0007669"/>
    <property type="project" value="TreeGrafter"/>
</dbReference>
<dbReference type="Gene3D" id="6.10.340.10">
    <property type="match status" value="1"/>
</dbReference>
<keyword evidence="4" id="KW-0597">Phosphoprotein</keyword>
<keyword evidence="10 11" id="KW-0472">Membrane</keyword>
<dbReference type="HOGENOM" id="CLU_000445_89_6_3"/>
<dbReference type="PROSITE" id="PS50885">
    <property type="entry name" value="HAMP"/>
    <property type="match status" value="1"/>
</dbReference>
<dbReference type="PANTHER" id="PTHR45436">
    <property type="entry name" value="SENSOR HISTIDINE KINASE YKOH"/>
    <property type="match status" value="1"/>
</dbReference>
<evidence type="ECO:0000259" key="12">
    <source>
        <dbReference type="PROSITE" id="PS50109"/>
    </source>
</evidence>
<evidence type="ECO:0000259" key="13">
    <source>
        <dbReference type="PROSITE" id="PS50885"/>
    </source>
</evidence>
<dbReference type="Gene3D" id="3.30.565.10">
    <property type="entry name" value="Histidine kinase-like ATPase, C-terminal domain"/>
    <property type="match status" value="1"/>
</dbReference>
<evidence type="ECO:0000313" key="14">
    <source>
        <dbReference type="EMBL" id="AFY86412.1"/>
    </source>
</evidence>
<dbReference type="Gene3D" id="1.10.287.130">
    <property type="match status" value="1"/>
</dbReference>
<dbReference type="CDD" id="cd00082">
    <property type="entry name" value="HisKA"/>
    <property type="match status" value="1"/>
</dbReference>
<dbReference type="CDD" id="cd06225">
    <property type="entry name" value="HAMP"/>
    <property type="match status" value="1"/>
</dbReference>
<dbReference type="InterPro" id="IPR003660">
    <property type="entry name" value="HAMP_dom"/>
</dbReference>
<dbReference type="OrthoDB" id="9763461at2"/>
<dbReference type="SMART" id="SM00304">
    <property type="entry name" value="HAMP"/>
    <property type="match status" value="1"/>
</dbReference>
<sequence>MKLRWRLTLSTLTLIAPLLLFLFTHDLYNLRSFLIERESLRLRAQAKPVIDTELLNRSFDDDKLRAIADRLATDLSSIETGASIVDRYGREIGRHNSTIGEPAAPQLPKDWYASALAGELKQDHIIKDRNGSDILVALVPIPPRQTPLGVAVLSTSLESSYQLVRQHVLSTVVACLILLTIAVIAIFLMVRSNLRPLEYMAVVAYRIAQGDLSQRSNLKPGMNEIGQLARSFDEMVDRLQSALAVKTQSEDRLRQFLADVSHELRTPLTVIGGYADLLLRGVVTTPEENTRLLRAMRREINRTERLVRDLLLLVRSDRAATFEMQAVNLSELCTEIAAQFSLMMGQRVFQSYIPKKVVVLGDPDRIEQVLSNILDNAIRHTPEQTRIDLRLKVIGNSAWIEIADTGRGIPSDLLEHIFERFHCGQQQGTGLGLAITRAIVEAHGGTIMAFNQPRGGACFIVELPLYSEE</sequence>
<dbReference type="PANTHER" id="PTHR45436:SF5">
    <property type="entry name" value="SENSOR HISTIDINE KINASE TRCS"/>
    <property type="match status" value="1"/>
</dbReference>
<accession>K9TUA8</accession>
<evidence type="ECO:0000256" key="2">
    <source>
        <dbReference type="ARBA" id="ARBA00004370"/>
    </source>
</evidence>
<organism evidence="14 15">
    <name type="scientific">Chroococcidiopsis thermalis (strain PCC 7203)</name>
    <dbReference type="NCBI Taxonomy" id="251229"/>
    <lineage>
        <taxon>Bacteria</taxon>
        <taxon>Bacillati</taxon>
        <taxon>Cyanobacteriota</taxon>
        <taxon>Cyanophyceae</taxon>
        <taxon>Chroococcidiopsidales</taxon>
        <taxon>Chroococcidiopsidaceae</taxon>
        <taxon>Chroococcidiopsis</taxon>
    </lineage>
</organism>
<dbReference type="InterPro" id="IPR003594">
    <property type="entry name" value="HATPase_dom"/>
</dbReference>
<evidence type="ECO:0000256" key="4">
    <source>
        <dbReference type="ARBA" id="ARBA00022553"/>
    </source>
</evidence>
<name>K9TUA8_CHRTP</name>
<dbReference type="InterPro" id="IPR004358">
    <property type="entry name" value="Sig_transdc_His_kin-like_C"/>
</dbReference>
<dbReference type="AlphaFoldDB" id="K9TUA8"/>
<dbReference type="InterPro" id="IPR003661">
    <property type="entry name" value="HisK_dim/P_dom"/>
</dbReference>
<evidence type="ECO:0000256" key="6">
    <source>
        <dbReference type="ARBA" id="ARBA00022692"/>
    </source>
</evidence>
<comment type="subcellular location">
    <subcellularLocation>
        <location evidence="2">Membrane</location>
    </subcellularLocation>
</comment>
<gene>
    <name evidence="14" type="ORF">Chro_0875</name>
</gene>
<keyword evidence="9" id="KW-0902">Two-component regulatory system</keyword>
<dbReference type="SMART" id="SM00387">
    <property type="entry name" value="HATPase_c"/>
    <property type="match status" value="1"/>
</dbReference>